<evidence type="ECO:0000256" key="5">
    <source>
        <dbReference type="ARBA" id="ARBA00023136"/>
    </source>
</evidence>
<accession>A0ABM0MEG7</accession>
<feature type="signal peptide" evidence="8">
    <location>
        <begin position="1"/>
        <end position="25"/>
    </location>
</feature>
<keyword evidence="8" id="KW-0732">Signal</keyword>
<dbReference type="Gene3D" id="4.10.400.10">
    <property type="entry name" value="Low-density Lipoprotein Receptor"/>
    <property type="match status" value="2"/>
</dbReference>
<gene>
    <name evidence="10" type="primary">LOC102807276</name>
</gene>
<evidence type="ECO:0000256" key="8">
    <source>
        <dbReference type="SAM" id="SignalP"/>
    </source>
</evidence>
<keyword evidence="6 7" id="KW-1015">Disulfide bond</keyword>
<evidence type="ECO:0000256" key="4">
    <source>
        <dbReference type="ARBA" id="ARBA00022989"/>
    </source>
</evidence>
<dbReference type="RefSeq" id="XP_006818408.1">
    <property type="nucleotide sequence ID" value="XM_006818345.1"/>
</dbReference>
<evidence type="ECO:0000256" key="6">
    <source>
        <dbReference type="ARBA" id="ARBA00023157"/>
    </source>
</evidence>
<dbReference type="InterPro" id="IPR002172">
    <property type="entry name" value="LDrepeatLR_classA_rpt"/>
</dbReference>
<protein>
    <submittedName>
        <fullName evidence="10">Low-density lipoprotein receptor-related protein 2-like</fullName>
    </submittedName>
</protein>
<sequence>MNPHCNAAMYLAVLCISACVLTTTAQYSICPGDDYSIYEGYFCDFYEDCPSGGDEEECTEFDCWDGSTIPYGEVCDDSILCGTTAAPGPYCDQLACDDGTCVVGAQCNDVIECADGSDENGLFCCPEVACHPPVDPTTQITACISYDALCDGTNDCPGGEDEENDFCDCYDGGSHAMCPDGETCIRAGSICNTYNDCGNWEDEAMCR</sequence>
<keyword evidence="5" id="KW-0472">Membrane</keyword>
<dbReference type="PRINTS" id="PR00261">
    <property type="entry name" value="LDLRECEPTOR"/>
</dbReference>
<proteinExistence type="predicted"/>
<evidence type="ECO:0000313" key="9">
    <source>
        <dbReference type="Proteomes" id="UP000694865"/>
    </source>
</evidence>
<feature type="disulfide bond" evidence="7">
    <location>
        <begin position="191"/>
        <end position="206"/>
    </location>
</feature>
<evidence type="ECO:0000313" key="10">
    <source>
        <dbReference type="RefSeq" id="XP_006818408.1"/>
    </source>
</evidence>
<evidence type="ECO:0000256" key="7">
    <source>
        <dbReference type="PROSITE-ProRule" id="PRU00124"/>
    </source>
</evidence>
<dbReference type="InterPro" id="IPR036055">
    <property type="entry name" value="LDL_receptor-like_sf"/>
</dbReference>
<keyword evidence="3" id="KW-0677">Repeat</keyword>
<reference evidence="10" key="1">
    <citation type="submission" date="2025-08" db="UniProtKB">
        <authorList>
            <consortium name="RefSeq"/>
        </authorList>
    </citation>
    <scope>IDENTIFICATION</scope>
    <source>
        <tissue evidence="10">Testes</tissue>
    </source>
</reference>
<comment type="subcellular location">
    <subcellularLocation>
        <location evidence="1">Membrane</location>
        <topology evidence="1">Single-pass membrane protein</topology>
    </subcellularLocation>
</comment>
<dbReference type="GeneID" id="102807276"/>
<dbReference type="PANTHER" id="PTHR24270:SF62">
    <property type="entry name" value="LOW-DENSITY LIPOPROTEIN RECEPTOR-RELATED PROTEIN 2"/>
    <property type="match status" value="1"/>
</dbReference>
<keyword evidence="9" id="KW-1185">Reference proteome</keyword>
<evidence type="ECO:0000256" key="1">
    <source>
        <dbReference type="ARBA" id="ARBA00004167"/>
    </source>
</evidence>
<evidence type="ECO:0000256" key="3">
    <source>
        <dbReference type="ARBA" id="ARBA00022737"/>
    </source>
</evidence>
<dbReference type="SUPFAM" id="SSF57424">
    <property type="entry name" value="LDL receptor-like module"/>
    <property type="match status" value="2"/>
</dbReference>
<name>A0ABM0MEG7_SACKO</name>
<feature type="chain" id="PRO_5046061817" evidence="8">
    <location>
        <begin position="26"/>
        <end position="207"/>
    </location>
</feature>
<dbReference type="PANTHER" id="PTHR24270">
    <property type="entry name" value="LOW-DENSITY LIPOPROTEIN RECEPTOR-RELATED"/>
    <property type="match status" value="1"/>
</dbReference>
<dbReference type="Proteomes" id="UP000694865">
    <property type="component" value="Unplaced"/>
</dbReference>
<dbReference type="InterPro" id="IPR050685">
    <property type="entry name" value="LDLR"/>
</dbReference>
<comment type="caution">
    <text evidence="7">Lacks conserved residue(s) required for the propagation of feature annotation.</text>
</comment>
<dbReference type="SMART" id="SM00192">
    <property type="entry name" value="LDLa"/>
    <property type="match status" value="4"/>
</dbReference>
<evidence type="ECO:0000256" key="2">
    <source>
        <dbReference type="ARBA" id="ARBA00022692"/>
    </source>
</evidence>
<keyword evidence="4" id="KW-1133">Transmembrane helix</keyword>
<dbReference type="PROSITE" id="PS50068">
    <property type="entry name" value="LDLRA_2"/>
    <property type="match status" value="2"/>
</dbReference>
<keyword evidence="2" id="KW-0812">Transmembrane</keyword>
<organism evidence="9 10">
    <name type="scientific">Saccoglossus kowalevskii</name>
    <name type="common">Acorn worm</name>
    <dbReference type="NCBI Taxonomy" id="10224"/>
    <lineage>
        <taxon>Eukaryota</taxon>
        <taxon>Metazoa</taxon>
        <taxon>Hemichordata</taxon>
        <taxon>Enteropneusta</taxon>
        <taxon>Harrimaniidae</taxon>
        <taxon>Saccoglossus</taxon>
    </lineage>
</organism>